<dbReference type="STRING" id="553311.SAMN05216231_3138"/>
<organism evidence="2 3">
    <name type="scientific">Virgibacillus salinus</name>
    <dbReference type="NCBI Taxonomy" id="553311"/>
    <lineage>
        <taxon>Bacteria</taxon>
        <taxon>Bacillati</taxon>
        <taxon>Bacillota</taxon>
        <taxon>Bacilli</taxon>
        <taxon>Bacillales</taxon>
        <taxon>Bacillaceae</taxon>
        <taxon>Virgibacillus</taxon>
    </lineage>
</organism>
<evidence type="ECO:0000256" key="1">
    <source>
        <dbReference type="SAM" id="Phobius"/>
    </source>
</evidence>
<proteinExistence type="predicted"/>
<name>A0A1H1F033_9BACI</name>
<accession>A0A1H1F033</accession>
<keyword evidence="3" id="KW-1185">Reference proteome</keyword>
<protein>
    <submittedName>
        <fullName evidence="2">Uncharacterized protein</fullName>
    </submittedName>
</protein>
<gene>
    <name evidence="2" type="ORF">SAMN05216231_3138</name>
</gene>
<feature type="transmembrane region" description="Helical" evidence="1">
    <location>
        <begin position="89"/>
        <end position="111"/>
    </location>
</feature>
<dbReference type="RefSeq" id="WP_092493879.1">
    <property type="nucleotide sequence ID" value="NZ_FNKD01000003.1"/>
</dbReference>
<reference evidence="2 3" key="1">
    <citation type="submission" date="2016-10" db="EMBL/GenBank/DDBJ databases">
        <authorList>
            <person name="de Groot N.N."/>
        </authorList>
    </citation>
    <scope>NUCLEOTIDE SEQUENCE [LARGE SCALE GENOMIC DNA]</scope>
    <source>
        <strain evidence="2 3">CGMCC 1.10449</strain>
    </source>
</reference>
<keyword evidence="1" id="KW-0812">Transmembrane</keyword>
<evidence type="ECO:0000313" key="2">
    <source>
        <dbReference type="EMBL" id="SDQ94355.1"/>
    </source>
</evidence>
<keyword evidence="1" id="KW-1133">Transmembrane helix</keyword>
<evidence type="ECO:0000313" key="3">
    <source>
        <dbReference type="Proteomes" id="UP000199444"/>
    </source>
</evidence>
<sequence length="135" mass="15891">MFSFRGDAHKLFLTLKKLKDIHSNKDLKEAAEIKSFYESLESETLRLIYYRMVKEQNGTGIIPIFVTAIPWLLFLFSDKIQDFLFKDGILIWAIFITIYLILLTVSAFFHFKEKAWAALHIEIIKDVLEERDNIS</sequence>
<dbReference type="EMBL" id="FNKD01000003">
    <property type="protein sequence ID" value="SDQ94355.1"/>
    <property type="molecule type" value="Genomic_DNA"/>
</dbReference>
<dbReference type="AlphaFoldDB" id="A0A1H1F033"/>
<feature type="transmembrane region" description="Helical" evidence="1">
    <location>
        <begin position="60"/>
        <end position="77"/>
    </location>
</feature>
<dbReference type="Proteomes" id="UP000199444">
    <property type="component" value="Unassembled WGS sequence"/>
</dbReference>
<keyword evidence="1" id="KW-0472">Membrane</keyword>